<evidence type="ECO:0000256" key="14">
    <source>
        <dbReference type="ARBA" id="ARBA00037789"/>
    </source>
</evidence>
<dbReference type="InterPro" id="IPR001104">
    <property type="entry name" value="3-oxo-5_a-steroid_4-DH_C"/>
</dbReference>
<evidence type="ECO:0000256" key="15">
    <source>
        <dbReference type="ARBA" id="ARBA00048292"/>
    </source>
</evidence>
<keyword evidence="5" id="KW-0221">Differentiation</keyword>
<comment type="caution">
    <text evidence="18">Lacks conserved residue(s) required for the propagation of feature annotation.</text>
</comment>
<dbReference type="EC" id="1.3.1.22" evidence="18"/>
<comment type="catalytic activity">
    <reaction evidence="15">
        <text>5alpha-pregnane-3,20-dione + NADP(+) = progesterone + NADPH + H(+)</text>
        <dbReference type="Rhea" id="RHEA:21952"/>
        <dbReference type="ChEBI" id="CHEBI:15378"/>
        <dbReference type="ChEBI" id="CHEBI:17026"/>
        <dbReference type="ChEBI" id="CHEBI:28952"/>
        <dbReference type="ChEBI" id="CHEBI:57783"/>
        <dbReference type="ChEBI" id="CHEBI:58349"/>
        <dbReference type="EC" id="1.3.1.22"/>
    </reaction>
    <physiologicalReaction direction="right-to-left" evidence="15">
        <dbReference type="Rhea" id="RHEA:21954"/>
    </physiologicalReaction>
</comment>
<dbReference type="InterPro" id="IPR016636">
    <property type="entry name" value="3-oxo-5-alpha-steroid_4-DH"/>
</dbReference>
<reference evidence="20 21" key="1">
    <citation type="submission" date="2021-02" db="EMBL/GenBank/DDBJ databases">
        <title>Safari Cat Assemblies.</title>
        <authorList>
            <person name="Bredemeyer K.R."/>
            <person name="Murphy W.J."/>
        </authorList>
    </citation>
    <scope>NUCLEOTIDE SEQUENCE [LARGE SCALE GENOMIC DNA]</scope>
</reference>
<evidence type="ECO:0000256" key="1">
    <source>
        <dbReference type="ARBA" id="ARBA00004154"/>
    </source>
</evidence>
<dbReference type="PIRSF" id="PIRSF015596">
    <property type="entry name" value="5_alpha-SR2"/>
    <property type="match status" value="1"/>
</dbReference>
<keyword evidence="10 18" id="KW-1133">Transmembrane helix</keyword>
<evidence type="ECO:0000313" key="20">
    <source>
        <dbReference type="Ensembl" id="ENSFCTP00005029087.1"/>
    </source>
</evidence>
<keyword evidence="8" id="KW-0521">NADP</keyword>
<comment type="subcellular location">
    <subcellularLocation>
        <location evidence="2">Endoplasmic reticulum membrane</location>
        <topology evidence="2">Multi-pass membrane protein</topology>
    </subcellularLocation>
    <subcellularLocation>
        <location evidence="1">Microsome membrane</location>
        <topology evidence="1">Multi-pass membrane protein</topology>
    </subcellularLocation>
</comment>
<evidence type="ECO:0000256" key="13">
    <source>
        <dbReference type="ARBA" id="ARBA00023136"/>
    </source>
</evidence>
<feature type="transmembrane region" description="Helical" evidence="18">
    <location>
        <begin position="108"/>
        <end position="126"/>
    </location>
</feature>
<accession>A0ABI7Y2T6</accession>
<protein>
    <recommendedName>
        <fullName evidence="18">3-oxo-5-alpha-steroid 4-dehydrogenase</fullName>
        <ecNumber evidence="18">1.3.1.22</ecNumber>
    </recommendedName>
</protein>
<dbReference type="PANTHER" id="PTHR10556">
    <property type="entry name" value="3-OXO-5-ALPHA-STEROID 4-DEHYDROGENASE"/>
    <property type="match status" value="1"/>
</dbReference>
<comment type="catalytic activity">
    <reaction evidence="16">
        <text>androst-4-ene-3,17-dione + NADPH + H(+) = 5alpha-androstan-3,17-dione + NADP(+)</text>
        <dbReference type="Rhea" id="RHEA:50816"/>
        <dbReference type="ChEBI" id="CHEBI:15378"/>
        <dbReference type="ChEBI" id="CHEBI:15994"/>
        <dbReference type="ChEBI" id="CHEBI:16422"/>
        <dbReference type="ChEBI" id="CHEBI:57783"/>
        <dbReference type="ChEBI" id="CHEBI:58349"/>
    </reaction>
    <physiologicalReaction direction="left-to-right" evidence="16">
        <dbReference type="Rhea" id="RHEA:50817"/>
    </physiologicalReaction>
</comment>
<keyword evidence="13 18" id="KW-0472">Membrane</keyword>
<proteinExistence type="inferred from homology"/>
<evidence type="ECO:0000256" key="8">
    <source>
        <dbReference type="ARBA" id="ARBA00022857"/>
    </source>
</evidence>
<dbReference type="PANTHER" id="PTHR10556:SF57">
    <property type="entry name" value="3-OXO-5-ALPHA-STEROID 4-DEHYDROGENASE 1"/>
    <property type="match status" value="1"/>
</dbReference>
<dbReference type="PROSITE" id="PS50244">
    <property type="entry name" value="S5A_REDUCTASE"/>
    <property type="match status" value="1"/>
</dbReference>
<evidence type="ECO:0000256" key="7">
    <source>
        <dbReference type="ARBA" id="ARBA00022848"/>
    </source>
</evidence>
<evidence type="ECO:0000256" key="16">
    <source>
        <dbReference type="ARBA" id="ARBA00049166"/>
    </source>
</evidence>
<evidence type="ECO:0000256" key="2">
    <source>
        <dbReference type="ARBA" id="ARBA00004477"/>
    </source>
</evidence>
<evidence type="ECO:0000256" key="4">
    <source>
        <dbReference type="ARBA" id="ARBA00022692"/>
    </source>
</evidence>
<sequence>MEPAEGSHLDALAYLECALGLLGSVLLKLVRSAYGRYASPRPACRVPARAAWALQELPSLAVPLWVCARTAAERLRHAPNRVLLAMFLVHYAQRSLIFPLLIRGGKPMPLYTCTLAFTFCVYNGYLQSRYLSQYAVYADDWVTDPRFLVGFCLWLIGMLINIHSDHILRNLRKPGETGYKIPRGGLFEYVTAANYFGEVVEWCGYALASWSVQGGAFAAFTFCILVSRAQQHHHSHHQTLTEDMTCEYLEDASCLVSGLCPPGEDLFERSLGTLWLFVSWKNSQCFKE</sequence>
<comment type="function">
    <text evidence="14 18">Converts testosterone into 5-alpha-dihydrotestosterone and progesterone or corticosterone into their corresponding 5-alpha-3-oxosteroids. It plays a central role in sexual differentiation and androgen physiology.</text>
</comment>
<evidence type="ECO:0000256" key="17">
    <source>
        <dbReference type="ARBA" id="ARBA00049397"/>
    </source>
</evidence>
<evidence type="ECO:0000259" key="19">
    <source>
        <dbReference type="Pfam" id="PF02544"/>
    </source>
</evidence>
<name>A0ABI7Y2T6_FELCA</name>
<evidence type="ECO:0000256" key="9">
    <source>
        <dbReference type="ARBA" id="ARBA00022928"/>
    </source>
</evidence>
<dbReference type="Proteomes" id="UP000823872">
    <property type="component" value="Chromosome A1"/>
</dbReference>
<evidence type="ECO:0000256" key="3">
    <source>
        <dbReference type="ARBA" id="ARBA00007742"/>
    </source>
</evidence>
<comment type="similarity">
    <text evidence="3 18">Belongs to the steroid 5-alpha reductase family.</text>
</comment>
<gene>
    <name evidence="20" type="primary">SRD5A1</name>
</gene>
<feature type="transmembrane region" description="Helical" evidence="18">
    <location>
        <begin position="147"/>
        <end position="164"/>
    </location>
</feature>
<comment type="catalytic activity">
    <reaction evidence="18">
        <text>a 3-oxo-5alpha-steroid + NADP(+) = a 3-oxo-Delta(4)-steroid + NADPH + H(+)</text>
        <dbReference type="Rhea" id="RHEA:54384"/>
        <dbReference type="ChEBI" id="CHEBI:13601"/>
        <dbReference type="ChEBI" id="CHEBI:15378"/>
        <dbReference type="ChEBI" id="CHEBI:47909"/>
        <dbReference type="ChEBI" id="CHEBI:57783"/>
        <dbReference type="ChEBI" id="CHEBI:58349"/>
        <dbReference type="EC" id="1.3.1.22"/>
    </reaction>
</comment>
<feature type="domain" description="3-oxo-5-alpha-steroid 4-dehydrogenase C-terminal" evidence="19">
    <location>
        <begin position="107"/>
        <end position="239"/>
    </location>
</feature>
<evidence type="ECO:0000256" key="6">
    <source>
        <dbReference type="ARBA" id="ARBA00022824"/>
    </source>
</evidence>
<evidence type="ECO:0000256" key="12">
    <source>
        <dbReference type="ARBA" id="ARBA00023098"/>
    </source>
</evidence>
<evidence type="ECO:0000256" key="18">
    <source>
        <dbReference type="PIRNR" id="PIRNR015596"/>
    </source>
</evidence>
<keyword evidence="4 18" id="KW-0812">Transmembrane</keyword>
<evidence type="ECO:0000256" key="11">
    <source>
        <dbReference type="ARBA" id="ARBA00023002"/>
    </source>
</evidence>
<dbReference type="Ensembl" id="ENSFCTT00005041072.1">
    <property type="protein sequence ID" value="ENSFCTP00005029087.1"/>
    <property type="gene ID" value="ENSFCTG00005014394.1"/>
</dbReference>
<keyword evidence="11" id="KW-0560">Oxidoreductase</keyword>
<keyword evidence="9" id="KW-0726">Sexual differentiation</keyword>
<reference evidence="20" key="2">
    <citation type="submission" date="2025-08" db="UniProtKB">
        <authorList>
            <consortium name="Ensembl"/>
        </authorList>
    </citation>
    <scope>IDENTIFICATION</scope>
    <source>
        <strain evidence="20">breed Abyssinian</strain>
    </source>
</reference>
<evidence type="ECO:0000256" key="5">
    <source>
        <dbReference type="ARBA" id="ARBA00022782"/>
    </source>
</evidence>
<dbReference type="InterPro" id="IPR039357">
    <property type="entry name" value="SRD5A/TECR"/>
</dbReference>
<keyword evidence="21" id="KW-1185">Reference proteome</keyword>
<evidence type="ECO:0000256" key="10">
    <source>
        <dbReference type="ARBA" id="ARBA00022989"/>
    </source>
</evidence>
<evidence type="ECO:0000313" key="21">
    <source>
        <dbReference type="Proteomes" id="UP000823872"/>
    </source>
</evidence>
<feature type="transmembrane region" description="Helical" evidence="18">
    <location>
        <begin position="205"/>
        <end position="226"/>
    </location>
</feature>
<dbReference type="GeneTree" id="ENSGT00950000182886"/>
<keyword evidence="12" id="KW-0443">Lipid metabolism</keyword>
<reference evidence="20" key="3">
    <citation type="submission" date="2025-09" db="UniProtKB">
        <authorList>
            <consortium name="Ensembl"/>
        </authorList>
    </citation>
    <scope>IDENTIFICATION</scope>
    <source>
        <strain evidence="20">breed Abyssinian</strain>
    </source>
</reference>
<organism evidence="20 21">
    <name type="scientific">Felis catus</name>
    <name type="common">Cat</name>
    <name type="synonym">Felis silvestris catus</name>
    <dbReference type="NCBI Taxonomy" id="9685"/>
    <lineage>
        <taxon>Eukaryota</taxon>
        <taxon>Metazoa</taxon>
        <taxon>Chordata</taxon>
        <taxon>Craniata</taxon>
        <taxon>Vertebrata</taxon>
        <taxon>Euteleostomi</taxon>
        <taxon>Mammalia</taxon>
        <taxon>Eutheria</taxon>
        <taxon>Laurasiatheria</taxon>
        <taxon>Carnivora</taxon>
        <taxon>Feliformia</taxon>
        <taxon>Felidae</taxon>
        <taxon>Felinae</taxon>
        <taxon>Felis</taxon>
    </lineage>
</organism>
<keyword evidence="7" id="KW-0492">Microsome</keyword>
<keyword evidence="6" id="KW-0256">Endoplasmic reticulum</keyword>
<dbReference type="Pfam" id="PF02544">
    <property type="entry name" value="Steroid_dh"/>
    <property type="match status" value="1"/>
</dbReference>
<dbReference type="Gene3D" id="1.20.120.1630">
    <property type="match status" value="1"/>
</dbReference>
<comment type="catalytic activity">
    <reaction evidence="17">
        <text>17beta-hydroxy-5alpha-androstan-3-one + NADP(+) = testosterone + NADPH + H(+)</text>
        <dbReference type="Rhea" id="RHEA:50820"/>
        <dbReference type="ChEBI" id="CHEBI:15378"/>
        <dbReference type="ChEBI" id="CHEBI:16330"/>
        <dbReference type="ChEBI" id="CHEBI:17347"/>
        <dbReference type="ChEBI" id="CHEBI:57783"/>
        <dbReference type="ChEBI" id="CHEBI:58349"/>
        <dbReference type="EC" id="1.3.1.22"/>
    </reaction>
    <physiologicalReaction direction="right-to-left" evidence="17">
        <dbReference type="Rhea" id="RHEA:50822"/>
    </physiologicalReaction>
</comment>